<evidence type="ECO:0000313" key="11">
    <source>
        <dbReference type="EMBL" id="MBB6673308.1"/>
    </source>
</evidence>
<keyword evidence="3" id="KW-0813">Transport</keyword>
<evidence type="ECO:0000256" key="2">
    <source>
        <dbReference type="ARBA" id="ARBA00008537"/>
    </source>
</evidence>
<evidence type="ECO:0000256" key="4">
    <source>
        <dbReference type="ARBA" id="ARBA00022475"/>
    </source>
</evidence>
<evidence type="ECO:0000256" key="8">
    <source>
        <dbReference type="SAM" id="MobiDB-lite"/>
    </source>
</evidence>
<dbReference type="AlphaFoldDB" id="A0A7X0RTA3"/>
<proteinExistence type="inferred from homology"/>
<feature type="transmembrane region" description="Helical" evidence="9">
    <location>
        <begin position="89"/>
        <end position="108"/>
    </location>
</feature>
<feature type="transmembrane region" description="Helical" evidence="9">
    <location>
        <begin position="20"/>
        <end position="41"/>
    </location>
</feature>
<accession>A0A7X0RTA3</accession>
<dbReference type="GO" id="GO:0005886">
    <property type="term" value="C:plasma membrane"/>
    <property type="evidence" value="ECO:0007669"/>
    <property type="project" value="UniProtKB-SubCell"/>
</dbReference>
<dbReference type="InterPro" id="IPR020846">
    <property type="entry name" value="MFS_dom"/>
</dbReference>
<dbReference type="NCBIfam" id="TIGR00711">
    <property type="entry name" value="efflux_EmrB"/>
    <property type="match status" value="1"/>
</dbReference>
<feature type="transmembrane region" description="Helical" evidence="9">
    <location>
        <begin position="206"/>
        <end position="227"/>
    </location>
</feature>
<reference evidence="11 12" key="1">
    <citation type="submission" date="2020-08" db="EMBL/GenBank/DDBJ databases">
        <title>Cohnella phylogeny.</title>
        <authorList>
            <person name="Dunlap C."/>
        </authorList>
    </citation>
    <scope>NUCLEOTIDE SEQUENCE [LARGE SCALE GENOMIC DNA]</scope>
    <source>
        <strain evidence="11 12">DSM 28246</strain>
    </source>
</reference>
<feature type="domain" description="Major facilitator superfamily (MFS) profile" evidence="10">
    <location>
        <begin position="23"/>
        <end position="475"/>
    </location>
</feature>
<feature type="transmembrane region" description="Helical" evidence="9">
    <location>
        <begin position="307"/>
        <end position="327"/>
    </location>
</feature>
<comment type="subcellular location">
    <subcellularLocation>
        <location evidence="1">Cell membrane</location>
        <topology evidence="1">Multi-pass membrane protein</topology>
    </subcellularLocation>
</comment>
<dbReference type="PROSITE" id="PS50850">
    <property type="entry name" value="MFS"/>
    <property type="match status" value="1"/>
</dbReference>
<feature type="transmembrane region" description="Helical" evidence="9">
    <location>
        <begin position="233"/>
        <end position="259"/>
    </location>
</feature>
<dbReference type="RefSeq" id="WP_185671177.1">
    <property type="nucleotide sequence ID" value="NZ_JACJVP010000037.1"/>
</dbReference>
<feature type="transmembrane region" description="Helical" evidence="9">
    <location>
        <begin position="339"/>
        <end position="357"/>
    </location>
</feature>
<evidence type="ECO:0000256" key="5">
    <source>
        <dbReference type="ARBA" id="ARBA00022692"/>
    </source>
</evidence>
<feature type="transmembrane region" description="Helical" evidence="9">
    <location>
        <begin position="175"/>
        <end position="194"/>
    </location>
</feature>
<dbReference type="CDD" id="cd17503">
    <property type="entry name" value="MFS_LmrB_MDR_like"/>
    <property type="match status" value="1"/>
</dbReference>
<feature type="transmembrane region" description="Helical" evidence="9">
    <location>
        <begin position="413"/>
        <end position="432"/>
    </location>
</feature>
<keyword evidence="12" id="KW-1185">Reference proteome</keyword>
<feature type="transmembrane region" description="Helical" evidence="9">
    <location>
        <begin position="61"/>
        <end position="80"/>
    </location>
</feature>
<dbReference type="InterPro" id="IPR036259">
    <property type="entry name" value="MFS_trans_sf"/>
</dbReference>
<keyword evidence="4" id="KW-1003">Cell membrane</keyword>
<sequence length="504" mass="52930">MSSSSPKIQTATQPWSIRSIGGPLVAVIVGMFMVLLDSSAINVAVPALVRQFDSSLPVVQWSLTGYILAEAAVIPLAGWLSDRFGAKRVFLLAIVWFTVSSLLCAIAQDAGTFIAFRILQGLGGGMVMPIGISMIYRISPQEKIGTVMGMVGVPILIAPAIAPAIAGMLVDYASWPYIFLLNLPVGIAGVWLGIRKLPRLERGASAKLDLPGLLLAPLAFASLVYGVSRGGDAGWGASSTLAGLAVGAAALIALVLAELRREQPLLDLRVFRSFAFTRAILIQWIVAIAFYGLLFLNPVLLQQAKGYGAWDTGLLLLPQAVLSAVFIQLGGRWFDRIGLRPLVIAGMALIGLGAFLLSRLSANDGISTLILPFLLAGSGQALFGMGLNAYLFQAAPPHLAGRVASLTGAFQQVMASFGVAGLATLLASRLRAYADSASPAESGVWMHAFKDAYLAVAAVAFAGALLGFTIRARRSSERPVANGDDAGSDDRAADGSPQTKRREA</sequence>
<dbReference type="Gene3D" id="1.20.1720.10">
    <property type="entry name" value="Multidrug resistance protein D"/>
    <property type="match status" value="1"/>
</dbReference>
<feature type="transmembrane region" description="Helical" evidence="9">
    <location>
        <begin position="452"/>
        <end position="470"/>
    </location>
</feature>
<protein>
    <submittedName>
        <fullName evidence="11">Multidrug efflux MFS transporter</fullName>
    </submittedName>
</protein>
<dbReference type="PANTHER" id="PTHR42718:SF9">
    <property type="entry name" value="MAJOR FACILITATOR SUPERFAMILY MULTIDRUG TRANSPORTER MFSC"/>
    <property type="match status" value="1"/>
</dbReference>
<name>A0A7X0RTA3_9BACL</name>
<dbReference type="PANTHER" id="PTHR42718">
    <property type="entry name" value="MAJOR FACILITATOR SUPERFAMILY MULTIDRUG TRANSPORTER MFSC"/>
    <property type="match status" value="1"/>
</dbReference>
<evidence type="ECO:0000256" key="7">
    <source>
        <dbReference type="ARBA" id="ARBA00023136"/>
    </source>
</evidence>
<dbReference type="Gene3D" id="1.20.1250.20">
    <property type="entry name" value="MFS general substrate transporter like domains"/>
    <property type="match status" value="1"/>
</dbReference>
<comment type="caution">
    <text evidence="11">The sequence shown here is derived from an EMBL/GenBank/DDBJ whole genome shotgun (WGS) entry which is preliminary data.</text>
</comment>
<evidence type="ECO:0000256" key="9">
    <source>
        <dbReference type="SAM" id="Phobius"/>
    </source>
</evidence>
<feature type="transmembrane region" description="Helical" evidence="9">
    <location>
        <begin position="147"/>
        <end position="169"/>
    </location>
</feature>
<dbReference type="Pfam" id="PF07690">
    <property type="entry name" value="MFS_1"/>
    <property type="match status" value="1"/>
</dbReference>
<evidence type="ECO:0000256" key="6">
    <source>
        <dbReference type="ARBA" id="ARBA00022989"/>
    </source>
</evidence>
<keyword evidence="5 9" id="KW-0812">Transmembrane</keyword>
<evidence type="ECO:0000313" key="12">
    <source>
        <dbReference type="Proteomes" id="UP000547209"/>
    </source>
</evidence>
<dbReference type="InterPro" id="IPR011701">
    <property type="entry name" value="MFS"/>
</dbReference>
<keyword evidence="6 9" id="KW-1133">Transmembrane helix</keyword>
<organism evidence="11 12">
    <name type="scientific">Cohnella nanjingensis</name>
    <dbReference type="NCBI Taxonomy" id="1387779"/>
    <lineage>
        <taxon>Bacteria</taxon>
        <taxon>Bacillati</taxon>
        <taxon>Bacillota</taxon>
        <taxon>Bacilli</taxon>
        <taxon>Bacillales</taxon>
        <taxon>Paenibacillaceae</taxon>
        <taxon>Cohnella</taxon>
    </lineage>
</organism>
<comment type="similarity">
    <text evidence="2">Belongs to the major facilitator superfamily. EmrB family.</text>
</comment>
<dbReference type="Proteomes" id="UP000547209">
    <property type="component" value="Unassembled WGS sequence"/>
</dbReference>
<dbReference type="EMBL" id="JACJVP010000037">
    <property type="protein sequence ID" value="MBB6673308.1"/>
    <property type="molecule type" value="Genomic_DNA"/>
</dbReference>
<evidence type="ECO:0000259" key="10">
    <source>
        <dbReference type="PROSITE" id="PS50850"/>
    </source>
</evidence>
<evidence type="ECO:0000256" key="3">
    <source>
        <dbReference type="ARBA" id="ARBA00022448"/>
    </source>
</evidence>
<feature type="transmembrane region" description="Helical" evidence="9">
    <location>
        <begin position="369"/>
        <end position="392"/>
    </location>
</feature>
<feature type="transmembrane region" description="Helical" evidence="9">
    <location>
        <begin position="280"/>
        <end position="301"/>
    </location>
</feature>
<gene>
    <name evidence="11" type="ORF">H7C19_21765</name>
</gene>
<feature type="region of interest" description="Disordered" evidence="8">
    <location>
        <begin position="477"/>
        <end position="504"/>
    </location>
</feature>
<dbReference type="SUPFAM" id="SSF103473">
    <property type="entry name" value="MFS general substrate transporter"/>
    <property type="match status" value="1"/>
</dbReference>
<keyword evidence="7 9" id="KW-0472">Membrane</keyword>
<evidence type="ECO:0000256" key="1">
    <source>
        <dbReference type="ARBA" id="ARBA00004651"/>
    </source>
</evidence>
<feature type="transmembrane region" description="Helical" evidence="9">
    <location>
        <begin position="114"/>
        <end position="135"/>
    </location>
</feature>
<dbReference type="GO" id="GO:0022857">
    <property type="term" value="F:transmembrane transporter activity"/>
    <property type="evidence" value="ECO:0007669"/>
    <property type="project" value="InterPro"/>
</dbReference>
<dbReference type="PRINTS" id="PR01036">
    <property type="entry name" value="TCRTETB"/>
</dbReference>
<dbReference type="InterPro" id="IPR004638">
    <property type="entry name" value="EmrB-like"/>
</dbReference>